<dbReference type="PANTHER" id="PTHR23287">
    <property type="entry name" value="RUBY-EYE2-LIKE PROTEIN"/>
    <property type="match status" value="1"/>
</dbReference>
<organism evidence="2 3">
    <name type="scientific">Aphidius gifuensis</name>
    <name type="common">Parasitoid wasp</name>
    <dbReference type="NCBI Taxonomy" id="684658"/>
    <lineage>
        <taxon>Eukaryota</taxon>
        <taxon>Metazoa</taxon>
        <taxon>Ecdysozoa</taxon>
        <taxon>Arthropoda</taxon>
        <taxon>Hexapoda</taxon>
        <taxon>Insecta</taxon>
        <taxon>Pterygota</taxon>
        <taxon>Neoptera</taxon>
        <taxon>Endopterygota</taxon>
        <taxon>Hymenoptera</taxon>
        <taxon>Apocrita</taxon>
        <taxon>Ichneumonoidea</taxon>
        <taxon>Braconidae</taxon>
        <taxon>Aphidiinae</taxon>
        <taxon>Aphidius</taxon>
    </lineage>
</organism>
<accession>A0A834XM70</accession>
<keyword evidence="3" id="KW-1185">Reference proteome</keyword>
<dbReference type="SUPFAM" id="SSF50978">
    <property type="entry name" value="WD40 repeat-like"/>
    <property type="match status" value="1"/>
</dbReference>
<gene>
    <name evidence="2" type="ORF">HCN44_008194</name>
</gene>
<dbReference type="InterPro" id="IPR015943">
    <property type="entry name" value="WD40/YVTN_repeat-like_dom_sf"/>
</dbReference>
<dbReference type="InterPro" id="IPR056499">
    <property type="entry name" value="Beta-prop_HPS5-like"/>
</dbReference>
<evidence type="ECO:0000313" key="2">
    <source>
        <dbReference type="EMBL" id="KAF7989520.1"/>
    </source>
</evidence>
<dbReference type="PANTHER" id="PTHR23287:SF16">
    <property type="entry name" value="TECTONIN BETA-PROPELLER REPEAT-CONTAINING PROTEIN 2"/>
    <property type="match status" value="1"/>
</dbReference>
<proteinExistence type="predicted"/>
<dbReference type="Gene3D" id="2.130.10.10">
    <property type="entry name" value="YVTN repeat-like/Quinoprotein amine dehydrogenase"/>
    <property type="match status" value="1"/>
</dbReference>
<dbReference type="GO" id="GO:0032527">
    <property type="term" value="P:protein exit from endoplasmic reticulum"/>
    <property type="evidence" value="ECO:0007669"/>
    <property type="project" value="TreeGrafter"/>
</dbReference>
<dbReference type="EMBL" id="JACMRX010000005">
    <property type="protein sequence ID" value="KAF7989520.1"/>
    <property type="molecule type" value="Genomic_DNA"/>
</dbReference>
<dbReference type="InterPro" id="IPR036322">
    <property type="entry name" value="WD40_repeat_dom_sf"/>
</dbReference>
<protein>
    <recommendedName>
        <fullName evidence="1">HPS5-like beta-propeller domain-containing protein</fullName>
    </recommendedName>
</protein>
<comment type="caution">
    <text evidence="2">The sequence shown here is derived from an EMBL/GenBank/DDBJ whole genome shotgun (WGS) entry which is preliminary data.</text>
</comment>
<name>A0A834XM70_APHGI</name>
<dbReference type="Pfam" id="PF23756">
    <property type="entry name" value="Beta-prop_HPS5"/>
    <property type="match status" value="1"/>
</dbReference>
<reference evidence="2 3" key="1">
    <citation type="submission" date="2020-08" db="EMBL/GenBank/DDBJ databases">
        <title>Aphidius gifuensis genome sequencing and assembly.</title>
        <authorList>
            <person name="Du Z."/>
        </authorList>
    </citation>
    <scope>NUCLEOTIDE SEQUENCE [LARGE SCALE GENOMIC DNA]</scope>
    <source>
        <strain evidence="2">YNYX2018</strain>
        <tissue evidence="2">Adults</tissue>
    </source>
</reference>
<dbReference type="AlphaFoldDB" id="A0A834XM70"/>
<feature type="domain" description="HPS5-like beta-propeller" evidence="1">
    <location>
        <begin position="35"/>
        <end position="364"/>
    </location>
</feature>
<sequence>MMTPMSEDGGPLREWSPLTNLLQKIPLKLQNGLFTQNINLTCIDVLPEFIAIGTDCGIVYWYNRETNDMQKLKCEYPNSTNNNNNKITCIKIISTVDYMIAIGNSNGVITIFQVPKNIPESLSDIIIQNKKKQIERYNICGLHNCQITTIEWSKNGMKLFTGDANGIVVLTEIDFFMHLSKSSELLNEKQTIVQLSYHHGLLLVSTSYRTILVDNNNNNKIIQIGQKERKSLGKYGAVFSSSNYNKSIESQLIYACRPGLRLWQSNENGIVEKTLMFKDSLKTISNDVILLNPVSDIIKKQRSESSSSFGILLPFNDDLFITYCNDIIYVINPITISITSAICDLRKVIDVSCTKDEIFILEGDRNIIRLSYYPDKNNSNDNNDYNNLVTTSIIDLKNKIKDNSIVTNIPFYKITKNNIIQAISSVPSEPTDGLDPRAIVAEEAIEEEIARIIDTDIIDDINIETDIGNIIDKRKLFQKINQLEFEDVVFNPDKGKRVNRNNDVYLGYSNNIQETHSSLMTLSIDDDYLLNKEKRDIENIQKDVENKEKLLADVLSFDLSEFIKQSDDSQDDNNIDSINYVSCIINKIDDDHFNVNNNNYIDEKIIQQSEEEIEDDDEEEEESVSYRTELNKLKNLSSLKIENNHSIENRVEINENTTPKDLSKEHRFNVLSKEFVTSAICDDIDDWVVV</sequence>
<evidence type="ECO:0000313" key="3">
    <source>
        <dbReference type="Proteomes" id="UP000639338"/>
    </source>
</evidence>
<evidence type="ECO:0000259" key="1">
    <source>
        <dbReference type="Pfam" id="PF23756"/>
    </source>
</evidence>
<dbReference type="Proteomes" id="UP000639338">
    <property type="component" value="Unassembled WGS sequence"/>
</dbReference>
<dbReference type="GO" id="GO:0005737">
    <property type="term" value="C:cytoplasm"/>
    <property type="evidence" value="ECO:0007669"/>
    <property type="project" value="GOC"/>
</dbReference>
<dbReference type="OrthoDB" id="9930272at2759"/>